<protein>
    <submittedName>
        <fullName evidence="1">Uncharacterized protein</fullName>
    </submittedName>
</protein>
<evidence type="ECO:0000313" key="2">
    <source>
        <dbReference type="Proteomes" id="UP001460679"/>
    </source>
</evidence>
<name>A0ABZ2RN73_9BACT</name>
<dbReference type="SUPFAM" id="SSF116965">
    <property type="entry name" value="Hypothetical protein MPN330"/>
    <property type="match status" value="1"/>
</dbReference>
<proteinExistence type="predicted"/>
<gene>
    <name evidence="1" type="ORF">WG616_00185</name>
</gene>
<accession>A0ABZ2RN73</accession>
<dbReference type="Proteomes" id="UP001460679">
    <property type="component" value="Chromosome"/>
</dbReference>
<sequence>MTYKNEKKYKEIIQFVEENIDSDPIAALFKLKQTAGDIEIFGYRPELREIEHDIIRNCLIHPDFKTSLTTQQILSVLKTDQMDYGFMIFFNQLKLKDDIDKHAQDIQEFFNLYENHQSMAVLFYNMLNEKNIDYNYTFKGVSFNPSKTINLESNKDIIAIKKVINEEFEKDPSAGKIAIQVFTTFLVENWINIILEKTKNFQGLVLNVTWCLLGKKSVDDLNQSELDFYEFFKK</sequence>
<dbReference type="EMBL" id="CP148066">
    <property type="protein sequence ID" value="WXL28441.1"/>
    <property type="molecule type" value="Genomic_DNA"/>
</dbReference>
<keyword evidence="2" id="KW-1185">Reference proteome</keyword>
<dbReference type="RefSeq" id="WP_205499532.1">
    <property type="nucleotide sequence ID" value="NZ_CP148066.1"/>
</dbReference>
<organism evidence="1 2">
    <name type="scientific">[Mycoplasma] gypis</name>
    <dbReference type="NCBI Taxonomy" id="92404"/>
    <lineage>
        <taxon>Bacteria</taxon>
        <taxon>Bacillati</taxon>
        <taxon>Mycoplasmatota</taxon>
        <taxon>Mycoplasmoidales</taxon>
        <taxon>Metamycoplasmataceae</taxon>
        <taxon>Metamycoplasma</taxon>
    </lineage>
</organism>
<reference evidence="1" key="1">
    <citation type="submission" date="2024-03" db="EMBL/GenBank/DDBJ databases">
        <title>Complete genome sequence of Mycoplasma gypis type strain B1/T1.</title>
        <authorList>
            <person name="Spergser J."/>
        </authorList>
    </citation>
    <scope>NUCLEOTIDE SEQUENCE [LARGE SCALE GENOMIC DNA]</scope>
    <source>
        <strain evidence="1">B1/T1</strain>
    </source>
</reference>
<evidence type="ECO:0000313" key="1">
    <source>
        <dbReference type="EMBL" id="WXL28441.1"/>
    </source>
</evidence>